<dbReference type="InterPro" id="IPR000524">
    <property type="entry name" value="Tscrpt_reg_HTH_GntR"/>
</dbReference>
<dbReference type="OrthoDB" id="368823at2"/>
<dbReference type="GO" id="GO:0003700">
    <property type="term" value="F:DNA-binding transcription factor activity"/>
    <property type="evidence" value="ECO:0007669"/>
    <property type="project" value="InterPro"/>
</dbReference>
<dbReference type="EMBL" id="ADLK01000056">
    <property type="protein sequence ID" value="KMW11062.1"/>
    <property type="molecule type" value="Genomic_DNA"/>
</dbReference>
<dbReference type="SMART" id="SM00345">
    <property type="entry name" value="HTH_GNTR"/>
    <property type="match status" value="1"/>
</dbReference>
<keyword evidence="2" id="KW-0238">DNA-binding</keyword>
<comment type="caution">
    <text evidence="5">The sequence shown here is derived from an EMBL/GenBank/DDBJ whole genome shotgun (WGS) entry which is preliminary data.</text>
</comment>
<dbReference type="PROSITE" id="PS50949">
    <property type="entry name" value="HTH_GNTR"/>
    <property type="match status" value="1"/>
</dbReference>
<dbReference type="CDD" id="cd07377">
    <property type="entry name" value="WHTH_GntR"/>
    <property type="match status" value="1"/>
</dbReference>
<dbReference type="GO" id="GO:0003677">
    <property type="term" value="F:DNA binding"/>
    <property type="evidence" value="ECO:0007669"/>
    <property type="project" value="UniProtKB-KW"/>
</dbReference>
<reference evidence="5 6" key="1">
    <citation type="submission" date="2011-04" db="EMBL/GenBank/DDBJ databases">
        <title>The Genome Sequence of Clostridium citroniae WAL-19142.</title>
        <authorList>
            <consortium name="The Broad Institute Genome Sequencing Platform"/>
            <person name="Earl A."/>
            <person name="Ward D."/>
            <person name="Feldgarden M."/>
            <person name="Gevers D."/>
            <person name="Warren Y.A."/>
            <person name="Tyrrell K.L."/>
            <person name="Citron D.M."/>
            <person name="Goldstein E.J."/>
            <person name="Daigneault M."/>
            <person name="Allen-Vercoe E."/>
            <person name="Young S.K."/>
            <person name="Zeng Q."/>
            <person name="Gargeya S."/>
            <person name="Fitzgerald M."/>
            <person name="Haas B."/>
            <person name="Abouelleil A."/>
            <person name="Alvarado L."/>
            <person name="Arachchi H.M."/>
            <person name="Berlin A."/>
            <person name="Brown A."/>
            <person name="Chapman S.B."/>
            <person name="Chen Z."/>
            <person name="Dunbar C."/>
            <person name="Freedman E."/>
            <person name="Gearin G."/>
            <person name="Gellesch M."/>
            <person name="Goldberg J."/>
            <person name="Griggs A."/>
            <person name="Gujja S."/>
            <person name="Heilman E.R."/>
            <person name="Heiman D."/>
            <person name="Howarth C."/>
            <person name="Larson L."/>
            <person name="Lui A."/>
            <person name="MacDonald P.J."/>
            <person name="Mehta T."/>
            <person name="Montmayeur A."/>
            <person name="Murphy C."/>
            <person name="Neiman D."/>
            <person name="Pearson M."/>
            <person name="Priest M."/>
            <person name="Roberts A."/>
            <person name="Saif S."/>
            <person name="Shea T."/>
            <person name="Shenoy N."/>
            <person name="Sisk P."/>
            <person name="Stolte C."/>
            <person name="Sykes S."/>
            <person name="White J."/>
            <person name="Yandava C."/>
            <person name="Wortman J."/>
            <person name="Nusbaum C."/>
            <person name="Birren B."/>
        </authorList>
    </citation>
    <scope>NUCLEOTIDE SEQUENCE [LARGE SCALE GENOMIC DNA]</scope>
    <source>
        <strain evidence="5 6">WAL-19142</strain>
    </source>
</reference>
<evidence type="ECO:0000256" key="2">
    <source>
        <dbReference type="ARBA" id="ARBA00023125"/>
    </source>
</evidence>
<dbReference type="AlphaFoldDB" id="A0A0J9BEN6"/>
<accession>A0A0J9BEN6</accession>
<gene>
    <name evidence="5" type="ORF">HMPREF9470_00349</name>
</gene>
<feature type="domain" description="HTH gntR-type" evidence="4">
    <location>
        <begin position="9"/>
        <end position="76"/>
    </location>
</feature>
<dbReference type="RefSeq" id="WP_007861809.1">
    <property type="nucleotide sequence ID" value="NZ_KQ235875.1"/>
</dbReference>
<dbReference type="PANTHER" id="PTHR43537">
    <property type="entry name" value="TRANSCRIPTIONAL REGULATOR, GNTR FAMILY"/>
    <property type="match status" value="1"/>
</dbReference>
<dbReference type="PATRIC" id="fig|742734.4.peg.373"/>
<dbReference type="Pfam" id="PF00392">
    <property type="entry name" value="GntR"/>
    <property type="match status" value="1"/>
</dbReference>
<proteinExistence type="predicted"/>
<protein>
    <recommendedName>
        <fullName evidence="4">HTH gntR-type domain-containing protein</fullName>
    </recommendedName>
</protein>
<dbReference type="SUPFAM" id="SSF48008">
    <property type="entry name" value="GntR ligand-binding domain-like"/>
    <property type="match status" value="1"/>
</dbReference>
<name>A0A0J9BEN6_9FIRM</name>
<evidence type="ECO:0000259" key="4">
    <source>
        <dbReference type="PROSITE" id="PS50949"/>
    </source>
</evidence>
<dbReference type="Pfam" id="PF07729">
    <property type="entry name" value="FCD"/>
    <property type="match status" value="1"/>
</dbReference>
<dbReference type="InterPro" id="IPR036388">
    <property type="entry name" value="WH-like_DNA-bd_sf"/>
</dbReference>
<dbReference type="SUPFAM" id="SSF46785">
    <property type="entry name" value="Winged helix' DNA-binding domain"/>
    <property type="match status" value="1"/>
</dbReference>
<organism evidence="5 6">
    <name type="scientific">[Clostridium] citroniae WAL-19142</name>
    <dbReference type="NCBI Taxonomy" id="742734"/>
    <lineage>
        <taxon>Bacteria</taxon>
        <taxon>Bacillati</taxon>
        <taxon>Bacillota</taxon>
        <taxon>Clostridia</taxon>
        <taxon>Lachnospirales</taxon>
        <taxon>Lachnospiraceae</taxon>
        <taxon>Enterocloster</taxon>
    </lineage>
</organism>
<evidence type="ECO:0000256" key="3">
    <source>
        <dbReference type="ARBA" id="ARBA00023163"/>
    </source>
</evidence>
<dbReference type="InterPro" id="IPR011711">
    <property type="entry name" value="GntR_C"/>
</dbReference>
<evidence type="ECO:0000256" key="1">
    <source>
        <dbReference type="ARBA" id="ARBA00023015"/>
    </source>
</evidence>
<dbReference type="Gene3D" id="1.10.10.10">
    <property type="entry name" value="Winged helix-like DNA-binding domain superfamily/Winged helix DNA-binding domain"/>
    <property type="match status" value="1"/>
</dbReference>
<sequence length="226" mass="26499">MIETIQTPSNLTQIIYQHLWHEIASLHLMPGEKLSEVKLAKEFNCSRIPVREAVHLLAAENALEARPQRGSYVTLINVQQLEQIRYLREALEYKIMMDGYHTGCFESIVPYLESLVARQEELLNASAYELAFQLDTEFHKIFYNMTHKEFVLEHTGERDIHYMRARLLALRLENPIMMPHQHRAIVESIKNHDEIGLQKAIYGHLNNVNIMFNTLQPDLEQYICRN</sequence>
<keyword evidence="1" id="KW-0805">Transcription regulation</keyword>
<dbReference type="GeneID" id="93162902"/>
<keyword evidence="3" id="KW-0804">Transcription</keyword>
<evidence type="ECO:0000313" key="5">
    <source>
        <dbReference type="EMBL" id="KMW11062.1"/>
    </source>
</evidence>
<dbReference type="PANTHER" id="PTHR43537:SF45">
    <property type="entry name" value="GNTR FAMILY REGULATORY PROTEIN"/>
    <property type="match status" value="1"/>
</dbReference>
<dbReference type="Proteomes" id="UP000037392">
    <property type="component" value="Unassembled WGS sequence"/>
</dbReference>
<evidence type="ECO:0000313" key="6">
    <source>
        <dbReference type="Proteomes" id="UP000037392"/>
    </source>
</evidence>
<dbReference type="SMART" id="SM00895">
    <property type="entry name" value="FCD"/>
    <property type="match status" value="1"/>
</dbReference>
<dbReference type="InterPro" id="IPR036390">
    <property type="entry name" value="WH_DNA-bd_sf"/>
</dbReference>
<dbReference type="InterPro" id="IPR008920">
    <property type="entry name" value="TF_FadR/GntR_C"/>
</dbReference>